<evidence type="ECO:0000313" key="5">
    <source>
        <dbReference type="EMBL" id="ACZ42353.1"/>
    </source>
</evidence>
<dbReference type="InterPro" id="IPR036291">
    <property type="entry name" value="NAD(P)-bd_dom_sf"/>
</dbReference>
<keyword evidence="2" id="KW-0560">Oxidoreductase</keyword>
<reference evidence="6" key="1">
    <citation type="journal article" date="2010" name="Stand. Genomic Sci.">
        <title>Complete genome sequence of 'Thermobaculum terrenum' type strain (YNP1).</title>
        <authorList>
            <person name="Kiss H."/>
            <person name="Cleland D."/>
            <person name="Lapidus A."/>
            <person name="Lucas S."/>
            <person name="Glavina Del Rio T."/>
            <person name="Nolan M."/>
            <person name="Tice H."/>
            <person name="Han C."/>
            <person name="Goodwin L."/>
            <person name="Pitluck S."/>
            <person name="Liolios K."/>
            <person name="Ivanova N."/>
            <person name="Mavromatis K."/>
            <person name="Ovchinnikova G."/>
            <person name="Pati A."/>
            <person name="Chen A."/>
            <person name="Palaniappan K."/>
            <person name="Land M."/>
            <person name="Hauser L."/>
            <person name="Chang Y."/>
            <person name="Jeffries C."/>
            <person name="Lu M."/>
            <person name="Brettin T."/>
            <person name="Detter J."/>
            <person name="Goker M."/>
            <person name="Tindall B."/>
            <person name="Beck B."/>
            <person name="McDermott T."/>
            <person name="Woyke T."/>
            <person name="Bristow J."/>
            <person name="Eisen J."/>
            <person name="Markowitz V."/>
            <person name="Hugenholtz P."/>
            <person name="Kyrpides N."/>
            <person name="Klenk H."/>
            <person name="Cheng J."/>
        </authorList>
    </citation>
    <scope>NUCLEOTIDE SEQUENCE [LARGE SCALE GENOMIC DNA]</scope>
    <source>
        <strain evidence="6">ATCC BAA-798 / YNP1</strain>
    </source>
</reference>
<protein>
    <submittedName>
        <fullName evidence="5">Short-chain dehydrogenase/reductase SDR</fullName>
    </submittedName>
</protein>
<evidence type="ECO:0000256" key="1">
    <source>
        <dbReference type="ARBA" id="ARBA00006484"/>
    </source>
</evidence>
<feature type="domain" description="Ketoreductase" evidence="4">
    <location>
        <begin position="8"/>
        <end position="149"/>
    </location>
</feature>
<dbReference type="PRINTS" id="PR00081">
    <property type="entry name" value="GDHRDH"/>
</dbReference>
<keyword evidence="6" id="KW-1185">Reference proteome</keyword>
<comment type="similarity">
    <text evidence="1">Belongs to the short-chain dehydrogenases/reductases (SDR) family.</text>
</comment>
<dbReference type="KEGG" id="ttr:Tter_1447"/>
<dbReference type="EMBL" id="CP001825">
    <property type="protein sequence ID" value="ACZ42353.1"/>
    <property type="molecule type" value="Genomic_DNA"/>
</dbReference>
<dbReference type="HOGENOM" id="CLU_010194_1_0_0"/>
<accession>D1CC38</accession>
<dbReference type="GO" id="GO:0016491">
    <property type="term" value="F:oxidoreductase activity"/>
    <property type="evidence" value="ECO:0007669"/>
    <property type="project" value="UniProtKB-KW"/>
</dbReference>
<evidence type="ECO:0000313" key="6">
    <source>
        <dbReference type="Proteomes" id="UP000000323"/>
    </source>
</evidence>
<dbReference type="InterPro" id="IPR020904">
    <property type="entry name" value="Sc_DH/Rdtase_CS"/>
</dbReference>
<name>D1CC38_THET1</name>
<dbReference type="RefSeq" id="WP_012875388.1">
    <property type="nucleotide sequence ID" value="NC_013525.1"/>
</dbReference>
<evidence type="ECO:0000256" key="3">
    <source>
        <dbReference type="ARBA" id="ARBA00023027"/>
    </source>
</evidence>
<dbReference type="PANTHER" id="PTHR24321">
    <property type="entry name" value="DEHYDROGENASES, SHORT CHAIN"/>
    <property type="match status" value="1"/>
</dbReference>
<evidence type="ECO:0000259" key="4">
    <source>
        <dbReference type="SMART" id="SM00822"/>
    </source>
</evidence>
<proteinExistence type="inferred from homology"/>
<evidence type="ECO:0000256" key="2">
    <source>
        <dbReference type="ARBA" id="ARBA00023002"/>
    </source>
</evidence>
<dbReference type="SUPFAM" id="SSF51735">
    <property type="entry name" value="NAD(P)-binding Rossmann-fold domains"/>
    <property type="match status" value="1"/>
</dbReference>
<dbReference type="PRINTS" id="PR00080">
    <property type="entry name" value="SDRFAMILY"/>
</dbReference>
<dbReference type="FunFam" id="3.40.50.720:FF:000084">
    <property type="entry name" value="Short-chain dehydrogenase reductase"/>
    <property type="match status" value="1"/>
</dbReference>
<dbReference type="eggNOG" id="COG1028">
    <property type="taxonomic scope" value="Bacteria"/>
</dbReference>
<sequence length="257" mass="26871">MGRRFEGRSVIVTGGTSGIGLQIATCFLKEGASVLITGRDREKGKDAETRLSSLGPCSFISADASSADDVASVMEQVVALYGGLDVLVNNAGVGLVAPISETSEDDWDRIMDVNVKGYFLHARAALPLLAERKGCMVHVASDAGVIGERMAGAYSVSKAAVIMLSRMFALDGGLLGVRSNCVCPGDTIPGMKHMTLPGGEIRPADHWHEWPLPPIGRYGTAEDVASAVAFLASDEAGFCNGAVLLVDGGMRAGFPDR</sequence>
<dbReference type="PANTHER" id="PTHR24321:SF8">
    <property type="entry name" value="ESTRADIOL 17-BETA-DEHYDROGENASE 8-RELATED"/>
    <property type="match status" value="1"/>
</dbReference>
<dbReference type="CDD" id="cd05233">
    <property type="entry name" value="SDR_c"/>
    <property type="match status" value="1"/>
</dbReference>
<dbReference type="AlphaFoldDB" id="D1CC38"/>
<gene>
    <name evidence="5" type="ordered locus">Tter_1447</name>
</gene>
<dbReference type="Proteomes" id="UP000000323">
    <property type="component" value="Chromosome 1"/>
</dbReference>
<dbReference type="Pfam" id="PF13561">
    <property type="entry name" value="adh_short_C2"/>
    <property type="match status" value="1"/>
</dbReference>
<dbReference type="InterPro" id="IPR057326">
    <property type="entry name" value="KR_dom"/>
</dbReference>
<dbReference type="STRING" id="525904.Tter_1447"/>
<dbReference type="OrthoDB" id="9803333at2"/>
<dbReference type="Gene3D" id="3.40.50.720">
    <property type="entry name" value="NAD(P)-binding Rossmann-like Domain"/>
    <property type="match status" value="1"/>
</dbReference>
<dbReference type="SMART" id="SM00822">
    <property type="entry name" value="PKS_KR"/>
    <property type="match status" value="1"/>
</dbReference>
<keyword evidence="3" id="KW-0520">NAD</keyword>
<organism evidence="5 6">
    <name type="scientific">Thermobaculum terrenum (strain ATCC BAA-798 / CCMEE 7001 / YNP1)</name>
    <dbReference type="NCBI Taxonomy" id="525904"/>
    <lineage>
        <taxon>Bacteria</taxon>
        <taxon>Bacillati</taxon>
        <taxon>Chloroflexota</taxon>
        <taxon>Chloroflexia</taxon>
        <taxon>Candidatus Thermobaculales</taxon>
        <taxon>Candidatus Thermobaculaceae</taxon>
        <taxon>Thermobaculum</taxon>
    </lineage>
</organism>
<dbReference type="InterPro" id="IPR002347">
    <property type="entry name" value="SDR_fam"/>
</dbReference>
<dbReference type="PROSITE" id="PS00061">
    <property type="entry name" value="ADH_SHORT"/>
    <property type="match status" value="1"/>
</dbReference>